<dbReference type="Pfam" id="PF00069">
    <property type="entry name" value="Pkinase"/>
    <property type="match status" value="1"/>
</dbReference>
<keyword evidence="5" id="KW-0812">Transmembrane</keyword>
<evidence type="ECO:0000256" key="5">
    <source>
        <dbReference type="SAM" id="Phobius"/>
    </source>
</evidence>
<dbReference type="Gene3D" id="1.10.510.10">
    <property type="entry name" value="Transferase(Phosphotransferase) domain 1"/>
    <property type="match status" value="1"/>
</dbReference>
<dbReference type="Gene3D" id="3.30.200.20">
    <property type="entry name" value="Phosphorylase Kinase, domain 1"/>
    <property type="match status" value="1"/>
</dbReference>
<dbReference type="EMBL" id="JBJKFK010000515">
    <property type="protein sequence ID" value="KAL3316597.1"/>
    <property type="molecule type" value="Genomic_DNA"/>
</dbReference>
<feature type="domain" description="KEN" evidence="7">
    <location>
        <begin position="1261"/>
        <end position="1402"/>
    </location>
</feature>
<organism evidence="8 9">
    <name type="scientific">Cichlidogyrus casuarinus</name>
    <dbReference type="NCBI Taxonomy" id="1844966"/>
    <lineage>
        <taxon>Eukaryota</taxon>
        <taxon>Metazoa</taxon>
        <taxon>Spiralia</taxon>
        <taxon>Lophotrochozoa</taxon>
        <taxon>Platyhelminthes</taxon>
        <taxon>Monogenea</taxon>
        <taxon>Monopisthocotylea</taxon>
        <taxon>Dactylogyridea</taxon>
        <taxon>Ancyrocephalidae</taxon>
        <taxon>Cichlidogyrus</taxon>
    </lineage>
</organism>
<dbReference type="PROSITE" id="PS50011">
    <property type="entry name" value="PROTEIN_KINASE_DOM"/>
    <property type="match status" value="1"/>
</dbReference>
<evidence type="ECO:0000313" key="8">
    <source>
        <dbReference type="EMBL" id="KAL3316597.1"/>
    </source>
</evidence>
<dbReference type="SUPFAM" id="SSF56112">
    <property type="entry name" value="Protein kinase-like (PK-like)"/>
    <property type="match status" value="1"/>
</dbReference>
<dbReference type="InterPro" id="IPR008271">
    <property type="entry name" value="Ser/Thr_kinase_AS"/>
</dbReference>
<keyword evidence="9" id="KW-1185">Reference proteome</keyword>
<dbReference type="Gene3D" id="1.20.1440.180">
    <property type="entry name" value="KEN domain"/>
    <property type="match status" value="1"/>
</dbReference>
<dbReference type="PANTHER" id="PTHR13954:SF6">
    <property type="entry name" value="NON-SPECIFIC SERINE_THREONINE PROTEIN KINASE"/>
    <property type="match status" value="1"/>
</dbReference>
<proteinExistence type="predicted"/>
<feature type="region of interest" description="Disordered" evidence="4">
    <location>
        <begin position="1144"/>
        <end position="1165"/>
    </location>
</feature>
<keyword evidence="2" id="KW-0547">Nucleotide-binding</keyword>
<comment type="caution">
    <text evidence="8">The sequence shown here is derived from an EMBL/GenBank/DDBJ whole genome shotgun (WGS) entry which is preliminary data.</text>
</comment>
<evidence type="ECO:0000256" key="4">
    <source>
        <dbReference type="SAM" id="MobiDB-lite"/>
    </source>
</evidence>
<feature type="domain" description="Protein kinase" evidence="6">
    <location>
        <begin position="894"/>
        <end position="1258"/>
    </location>
</feature>
<evidence type="ECO:0000259" key="7">
    <source>
        <dbReference type="PROSITE" id="PS51392"/>
    </source>
</evidence>
<evidence type="ECO:0000256" key="2">
    <source>
        <dbReference type="ARBA" id="ARBA00022741"/>
    </source>
</evidence>
<dbReference type="InterPro" id="IPR045133">
    <property type="entry name" value="IRE1/2-like"/>
</dbReference>
<feature type="compositionally biased region" description="Low complexity" evidence="4">
    <location>
        <begin position="1153"/>
        <end position="1165"/>
    </location>
</feature>
<evidence type="ECO:0000313" key="9">
    <source>
        <dbReference type="Proteomes" id="UP001626550"/>
    </source>
</evidence>
<evidence type="ECO:0000259" key="6">
    <source>
        <dbReference type="PROSITE" id="PS50011"/>
    </source>
</evidence>
<dbReference type="Pfam" id="PF13874">
    <property type="entry name" value="Nup54"/>
    <property type="match status" value="1"/>
</dbReference>
<protein>
    <submittedName>
        <fullName evidence="8">Nuclear pore complex protein Nup54</fullName>
    </submittedName>
</protein>
<dbReference type="PANTHER" id="PTHR13954">
    <property type="entry name" value="IRE1-RELATED"/>
    <property type="match status" value="1"/>
</dbReference>
<keyword evidence="3" id="KW-0067">ATP-binding</keyword>
<dbReference type="Gene3D" id="1.20.5.490">
    <property type="entry name" value="Single helix bin"/>
    <property type="match status" value="1"/>
</dbReference>
<reference evidence="8 9" key="1">
    <citation type="submission" date="2024-11" db="EMBL/GenBank/DDBJ databases">
        <title>Adaptive evolution of stress response genes in parasites aligns with host niche diversity.</title>
        <authorList>
            <person name="Hahn C."/>
            <person name="Resl P."/>
        </authorList>
    </citation>
    <scope>NUCLEOTIDE SEQUENCE [LARGE SCALE GENOMIC DNA]</scope>
    <source>
        <strain evidence="8">EGGRZ-B1_66</strain>
        <tissue evidence="8">Body</tissue>
    </source>
</reference>
<gene>
    <name evidence="8" type="primary">NUP54</name>
    <name evidence="8" type="ORF">Ciccas_004755</name>
</gene>
<keyword evidence="5" id="KW-1133">Transmembrane helix</keyword>
<dbReference type="SMART" id="SM00220">
    <property type="entry name" value="S_TKc"/>
    <property type="match status" value="1"/>
</dbReference>
<keyword evidence="5" id="KW-0472">Membrane</keyword>
<evidence type="ECO:0000256" key="1">
    <source>
        <dbReference type="ARBA" id="ARBA00022729"/>
    </source>
</evidence>
<dbReference type="Proteomes" id="UP001626550">
    <property type="component" value="Unassembled WGS sequence"/>
</dbReference>
<keyword evidence="1" id="KW-0732">Signal</keyword>
<dbReference type="InterPro" id="IPR011009">
    <property type="entry name" value="Kinase-like_dom_sf"/>
</dbReference>
<sequence length="1509" mass="170626">MSFTGSPAKVPLFGTTTTVSPLTFNTINTPPKQSTLFSSTLATKPTLDFNKPSTLFTAPAQQQQQPAQTSSVEAFYSSLSQPLVLSDERDSIICKWNQLQAMYGTGVGYCNLGTVQYTQDNPFSRFKSIAFNMIPKTKDSDGLVRLSISRPLNELLPQQQTMKDFLFRQLGSKASFQVELVDIRRSNDANSEVVIKVLNRQSSANSVVVNASDLSQMAVTEVSAEIGPTHSELSAYLDTPPACFDKLIWQQFRLDNPEISNLLPVPLIGLSDLKQRKSDQTKFTSQQSETMKCLAQQSKTMTSRNTIIKDKLFELKRKQIELSHRILNYLARQEVRRKMGFAISSDEESLRYGLERLWSELLASPQGLRNRMQEILQNGDAFEVSVAAKLNSTPMLNSINSDTVSQLKEYLGQRTEQDSTNAIESGLKTIFVYTLHGQTYLLERDTGRVIWSRKYEPAVSSTYDEEGPFLIPDPIDGSLYEYSNPQAPTLISRLDLSLYDHVKRSPAHYRSLFSICSKTDTWHSLSFRCGKLNHKSTKESSFSCPSNLEHSGEFDVNDNLVVAQSHMTFTLRHPISGATKVNISYNTFVTQIETEDPDSDDYRHLCTAEENHSTLITFDKNNVLWWKRFDSPIVGLYSVWQPPAPVPSEQSNYTPEPKYLQHIPFSTFTLKSENNIYKDENRESLAQLIEETFANKSNTFKPSLFLGRSQTAALFAIRSITEAGVSLRPLIATSKSHLLEGPKGVADYWPTDHEMNHRISGLPGLYELPPIWSQPGSYPPRKSNSFHLSKLISYDQAPGLSQDNTTKIERTNADLVLYLVLIITSLILAILLYILIKGMHSQILPALKKPVKNNHSLGSSEDSSSSLLPVNFDNPNDDGVAGWFEGSEEERVLFNLNEPIGQGCDGTRVFSGSFGKHEAAVKRIVRNPKHEKQWLREHNILMQHQHPNLVRCFWTGSSPNFHYLAMQRCEFSLSDAVNHKSTLLRKWLPKNWQSDSSLADAWHELGILQMRVFEQLMSAVTYLHKNDIVHRDLKPSNVLFYCETPRKEFRLVVGDFGLSRPLISGREDFTNSCNHITASFGGAPNSFASGDKSTAFHAFGTLGWMAPELCDSQTIRLTPAVDLFACGLLAFFIFSHGRHPFDEVEENTMPENSVSSSSSAGTGSATKSNRAILSVHHNRQTAIINQQNPSLDALLQQTLSANTLPGSPDLKTVTNPPSSPFYEYRSEILLCKDLIEQLISFHPGERPAAKIIADSPLFWSSEKVMQFYCDISDFVDHKYDPTKFANHEEEVMYARQNSFKLELEHIRDSLFKQYWYSRLEQLIVDDLMARRGYDGTSAQHLLRAIRNKRNHFWSLSSDVKAIFGSDQSVYWNQRFPNLLPQLYRLSRLYLVGLREFRQYLPHADDNYRTLAAKNAHFDQVVAAQNALCTRKFAGLNALPYDENVWHRKHVTNSPNTELEVDEGAENEENPVAYTLAKKKTRLRQKKKSQQLKTKIIEETAGNDLPQIGL</sequence>
<dbReference type="PROSITE" id="PS51392">
    <property type="entry name" value="KEN"/>
    <property type="match status" value="1"/>
</dbReference>
<dbReference type="InterPro" id="IPR000719">
    <property type="entry name" value="Prot_kinase_dom"/>
</dbReference>
<feature type="transmembrane region" description="Helical" evidence="5">
    <location>
        <begin position="815"/>
        <end position="836"/>
    </location>
</feature>
<dbReference type="InterPro" id="IPR038357">
    <property type="entry name" value="KEN_sf"/>
</dbReference>
<accession>A0ABD2QBJ5</accession>
<name>A0ABD2QBJ5_9PLAT</name>
<dbReference type="InterPro" id="IPR010513">
    <property type="entry name" value="KEN_dom"/>
</dbReference>
<dbReference type="InterPro" id="IPR025712">
    <property type="entry name" value="Nup54_alpha-helical_dom"/>
</dbReference>
<evidence type="ECO:0000256" key="3">
    <source>
        <dbReference type="ARBA" id="ARBA00022840"/>
    </source>
</evidence>
<dbReference type="PROSITE" id="PS00108">
    <property type="entry name" value="PROTEIN_KINASE_ST"/>
    <property type="match status" value="1"/>
</dbReference>
<dbReference type="GO" id="GO:0005524">
    <property type="term" value="F:ATP binding"/>
    <property type="evidence" value="ECO:0007669"/>
    <property type="project" value="UniProtKB-KW"/>
</dbReference>
<dbReference type="Pfam" id="PF06479">
    <property type="entry name" value="Ribonuc_2-5A"/>
    <property type="match status" value="1"/>
</dbReference>